<dbReference type="SMART" id="SM00094">
    <property type="entry name" value="TR_FER"/>
    <property type="match status" value="1"/>
</dbReference>
<dbReference type="PRINTS" id="PR00422">
    <property type="entry name" value="TRANSFERRIN"/>
</dbReference>
<evidence type="ECO:0000256" key="4">
    <source>
        <dbReference type="ARBA" id="ARBA00022737"/>
    </source>
</evidence>
<organism evidence="8 9">
    <name type="scientific">Larimichthys crocea</name>
    <name type="common">Large yellow croaker</name>
    <name type="synonym">Pseudosciaena crocea</name>
    <dbReference type="NCBI Taxonomy" id="215358"/>
    <lineage>
        <taxon>Eukaryota</taxon>
        <taxon>Metazoa</taxon>
        <taxon>Chordata</taxon>
        <taxon>Craniata</taxon>
        <taxon>Vertebrata</taxon>
        <taxon>Euteleostomi</taxon>
        <taxon>Actinopterygii</taxon>
        <taxon>Neopterygii</taxon>
        <taxon>Teleostei</taxon>
        <taxon>Neoteleostei</taxon>
        <taxon>Acanthomorphata</taxon>
        <taxon>Eupercaria</taxon>
        <taxon>Sciaenidae</taxon>
        <taxon>Larimichthys</taxon>
    </lineage>
</organism>
<keyword evidence="5" id="KW-0408">Iron</keyword>
<keyword evidence="6" id="KW-0406">Ion transport</keyword>
<evidence type="ECO:0000256" key="2">
    <source>
        <dbReference type="ARBA" id="ARBA00022496"/>
    </source>
</evidence>
<dbReference type="PANTHER" id="PTHR11485">
    <property type="entry name" value="TRANSFERRIN"/>
    <property type="match status" value="1"/>
</dbReference>
<evidence type="ECO:0000259" key="7">
    <source>
        <dbReference type="PROSITE" id="PS51408"/>
    </source>
</evidence>
<comment type="caution">
    <text evidence="8">The sequence shown here is derived from an EMBL/GenBank/DDBJ whole genome shotgun (WGS) entry which is preliminary data.</text>
</comment>
<dbReference type="EMBL" id="REGW02000010">
    <property type="protein sequence ID" value="KAE8290915.1"/>
    <property type="molecule type" value="Genomic_DNA"/>
</dbReference>
<dbReference type="GO" id="GO:0046872">
    <property type="term" value="F:metal ion binding"/>
    <property type="evidence" value="ECO:0007669"/>
    <property type="project" value="UniProtKB-KW"/>
</dbReference>
<accession>A0A6G0IHC9</accession>
<keyword evidence="9" id="KW-1185">Reference proteome</keyword>
<evidence type="ECO:0000256" key="3">
    <source>
        <dbReference type="ARBA" id="ARBA00022723"/>
    </source>
</evidence>
<keyword evidence="3" id="KW-0479">Metal-binding</keyword>
<protein>
    <submittedName>
        <fullName evidence="8">Serotransferrin</fullName>
    </submittedName>
</protein>
<evidence type="ECO:0000313" key="9">
    <source>
        <dbReference type="Proteomes" id="UP000424527"/>
    </source>
</evidence>
<dbReference type="AlphaFoldDB" id="A0A6G0IHC9"/>
<dbReference type="Gene3D" id="3.40.190.10">
    <property type="entry name" value="Periplasmic binding protein-like II"/>
    <property type="match status" value="1"/>
</dbReference>
<dbReference type="InterPro" id="IPR018195">
    <property type="entry name" value="Transferrin_Fe_BS"/>
</dbReference>
<feature type="domain" description="Transferrin-like" evidence="7">
    <location>
        <begin position="39"/>
        <end position="171"/>
    </location>
</feature>
<evidence type="ECO:0000313" key="8">
    <source>
        <dbReference type="EMBL" id="KAE8290915.1"/>
    </source>
</evidence>
<dbReference type="GO" id="GO:0005886">
    <property type="term" value="C:plasma membrane"/>
    <property type="evidence" value="ECO:0007669"/>
    <property type="project" value="TreeGrafter"/>
</dbReference>
<evidence type="ECO:0000256" key="5">
    <source>
        <dbReference type="ARBA" id="ARBA00023004"/>
    </source>
</evidence>
<dbReference type="PROSITE" id="PS00205">
    <property type="entry name" value="TRANSFERRIN_LIKE_1"/>
    <property type="match status" value="1"/>
</dbReference>
<keyword evidence="2" id="KW-0410">Iron transport</keyword>
<evidence type="ECO:0000256" key="6">
    <source>
        <dbReference type="ARBA" id="ARBA00023065"/>
    </source>
</evidence>
<dbReference type="GO" id="GO:0005615">
    <property type="term" value="C:extracellular space"/>
    <property type="evidence" value="ECO:0007669"/>
    <property type="project" value="TreeGrafter"/>
</dbReference>
<name>A0A6G0IHC9_LARCR</name>
<proteinExistence type="predicted"/>
<dbReference type="PANTHER" id="PTHR11485:SF31">
    <property type="entry name" value="SEROTRANSFERRIN"/>
    <property type="match status" value="1"/>
</dbReference>
<dbReference type="GO" id="GO:0019731">
    <property type="term" value="P:antibacterial humoral response"/>
    <property type="evidence" value="ECO:0007669"/>
    <property type="project" value="TreeGrafter"/>
</dbReference>
<evidence type="ECO:0000256" key="1">
    <source>
        <dbReference type="ARBA" id="ARBA00022448"/>
    </source>
</evidence>
<dbReference type="GO" id="GO:0055037">
    <property type="term" value="C:recycling endosome"/>
    <property type="evidence" value="ECO:0007669"/>
    <property type="project" value="TreeGrafter"/>
</dbReference>
<sequence>MVRRLKPVQESRLWLLGRHRETSVEQQFNSVPETSANSIKWCAVGVAEMAKCGVWSMNSVTGGQPDIECQNAVTADDCVKKIMRKEADAITLDGGQVYTAGKCGLVPVMVEQYDQELCGTSGAASSYTAVAVVKKGSGVTWANLKWQEVLPHRPRQNSRLEHAHGPHLQPD</sequence>
<dbReference type="Proteomes" id="UP000424527">
    <property type="component" value="Unassembled WGS sequence"/>
</dbReference>
<dbReference type="GO" id="GO:0005769">
    <property type="term" value="C:early endosome"/>
    <property type="evidence" value="ECO:0007669"/>
    <property type="project" value="TreeGrafter"/>
</dbReference>
<reference evidence="8 9" key="1">
    <citation type="submission" date="2019-07" db="EMBL/GenBank/DDBJ databases">
        <title>Chromosome genome assembly for large yellow croaker.</title>
        <authorList>
            <person name="Xiao S."/>
        </authorList>
    </citation>
    <scope>NUCLEOTIDE SEQUENCE [LARGE SCALE GENOMIC DNA]</scope>
    <source>
        <strain evidence="8">JMULYC20181020</strain>
        <tissue evidence="8">Muscle</tissue>
    </source>
</reference>
<dbReference type="SUPFAM" id="SSF53850">
    <property type="entry name" value="Periplasmic binding protein-like II"/>
    <property type="match status" value="1"/>
</dbReference>
<gene>
    <name evidence="8" type="ORF">D5F01_LYC10506</name>
</gene>
<dbReference type="PROSITE" id="PS51408">
    <property type="entry name" value="TRANSFERRIN_LIKE_4"/>
    <property type="match status" value="1"/>
</dbReference>
<dbReference type="GO" id="GO:0006826">
    <property type="term" value="P:iron ion transport"/>
    <property type="evidence" value="ECO:0007669"/>
    <property type="project" value="UniProtKB-KW"/>
</dbReference>
<dbReference type="InterPro" id="IPR001156">
    <property type="entry name" value="Transferrin-like_dom"/>
</dbReference>
<keyword evidence="4" id="KW-0677">Repeat</keyword>
<dbReference type="Pfam" id="PF00405">
    <property type="entry name" value="Transferrin"/>
    <property type="match status" value="1"/>
</dbReference>
<keyword evidence="1" id="KW-0813">Transport</keyword>